<dbReference type="Pfam" id="PF00149">
    <property type="entry name" value="Metallophos"/>
    <property type="match status" value="1"/>
</dbReference>
<keyword evidence="3" id="KW-0547">Nucleotide-binding</keyword>
<dbReference type="SUPFAM" id="SSF56300">
    <property type="entry name" value="Metallo-dependent phosphatases"/>
    <property type="match status" value="1"/>
</dbReference>
<evidence type="ECO:0000313" key="7">
    <source>
        <dbReference type="EMBL" id="KHO66025.1"/>
    </source>
</evidence>
<evidence type="ECO:0000256" key="3">
    <source>
        <dbReference type="RuleBase" id="RU362119"/>
    </source>
</evidence>
<keyword evidence="4" id="KW-1133">Transmembrane helix</keyword>
<evidence type="ECO:0000256" key="1">
    <source>
        <dbReference type="ARBA" id="ARBA00006654"/>
    </source>
</evidence>
<dbReference type="PROSITE" id="PS00786">
    <property type="entry name" value="5_NUCLEOTIDASE_2"/>
    <property type="match status" value="1"/>
</dbReference>
<gene>
    <name evidence="7" type="ORF">PT85_00040</name>
</gene>
<dbReference type="InterPro" id="IPR006146">
    <property type="entry name" value="5'-Nucleotdase_CS"/>
</dbReference>
<dbReference type="InterPro" id="IPR008334">
    <property type="entry name" value="5'-Nucleotdase_C"/>
</dbReference>
<dbReference type="RefSeq" id="WP_039605609.1">
    <property type="nucleotide sequence ID" value="NZ_FMUP01000008.1"/>
</dbReference>
<dbReference type="AlphaFoldDB" id="A0A0B3BTR4"/>
<dbReference type="Gene3D" id="3.90.780.10">
    <property type="entry name" value="5'-Nucleotidase, C-terminal domain"/>
    <property type="match status" value="1"/>
</dbReference>
<dbReference type="GO" id="GO:0000166">
    <property type="term" value="F:nucleotide binding"/>
    <property type="evidence" value="ECO:0007669"/>
    <property type="project" value="UniProtKB-KW"/>
</dbReference>
<dbReference type="SUPFAM" id="SSF55816">
    <property type="entry name" value="5'-nucleotidase (syn. UDP-sugar hydrolase), C-terminal domain"/>
    <property type="match status" value="1"/>
</dbReference>
<keyword evidence="8" id="KW-1185">Reference proteome</keyword>
<dbReference type="CDD" id="cd00845">
    <property type="entry name" value="MPP_UshA_N_like"/>
    <property type="match status" value="1"/>
</dbReference>
<feature type="signal peptide" evidence="3">
    <location>
        <begin position="1"/>
        <end position="21"/>
    </location>
</feature>
<dbReference type="STRING" id="706570.PT85_00040"/>
<dbReference type="EMBL" id="JTAK01000001">
    <property type="protein sequence ID" value="KHO66025.1"/>
    <property type="molecule type" value="Genomic_DNA"/>
</dbReference>
<feature type="chain" id="PRO_5002097844" evidence="3">
    <location>
        <begin position="22"/>
        <end position="641"/>
    </location>
</feature>
<keyword evidence="4" id="KW-0472">Membrane</keyword>
<evidence type="ECO:0000256" key="2">
    <source>
        <dbReference type="ARBA" id="ARBA00022729"/>
    </source>
</evidence>
<dbReference type="PANTHER" id="PTHR11575:SF24">
    <property type="entry name" value="5'-NUCLEOTIDASE"/>
    <property type="match status" value="1"/>
</dbReference>
<feature type="domain" description="Calcineurin-like phosphoesterase" evidence="5">
    <location>
        <begin position="27"/>
        <end position="272"/>
    </location>
</feature>
<dbReference type="GO" id="GO:0046872">
    <property type="term" value="F:metal ion binding"/>
    <property type="evidence" value="ECO:0007669"/>
    <property type="project" value="InterPro"/>
</dbReference>
<comment type="similarity">
    <text evidence="1 3">Belongs to the 5'-nucleotidase family.</text>
</comment>
<evidence type="ECO:0000259" key="5">
    <source>
        <dbReference type="Pfam" id="PF00149"/>
    </source>
</evidence>
<dbReference type="InterPro" id="IPR004843">
    <property type="entry name" value="Calcineurin-like_PHP"/>
</dbReference>
<organism evidence="7 8">
    <name type="scientific">Pseudomonas flexibilis</name>
    <dbReference type="NCBI Taxonomy" id="706570"/>
    <lineage>
        <taxon>Bacteria</taxon>
        <taxon>Pseudomonadati</taxon>
        <taxon>Pseudomonadota</taxon>
        <taxon>Gammaproteobacteria</taxon>
        <taxon>Pseudomonadales</taxon>
        <taxon>Pseudomonadaceae</taxon>
        <taxon>Pseudomonas</taxon>
    </lineage>
</organism>
<dbReference type="Pfam" id="PF02872">
    <property type="entry name" value="5_nucleotid_C"/>
    <property type="match status" value="1"/>
</dbReference>
<dbReference type="OrthoDB" id="9803927at2"/>
<reference evidence="7 8" key="1">
    <citation type="submission" date="2014-11" db="EMBL/GenBank/DDBJ databases">
        <title>Genome sequence of Pseudomonas tuomuerensis JCM 14085.</title>
        <authorList>
            <person name="Shin S.-K."/>
            <person name="Yi H."/>
        </authorList>
    </citation>
    <scope>NUCLEOTIDE SEQUENCE [LARGE SCALE GENOMIC DNA]</scope>
    <source>
        <strain evidence="7 8">JCM 14085</strain>
    </source>
</reference>
<dbReference type="InterPro" id="IPR036907">
    <property type="entry name" value="5'-Nucleotdase_C_sf"/>
</dbReference>
<dbReference type="Proteomes" id="UP000030980">
    <property type="component" value="Unassembled WGS sequence"/>
</dbReference>
<dbReference type="GO" id="GO:0016788">
    <property type="term" value="F:hydrolase activity, acting on ester bonds"/>
    <property type="evidence" value="ECO:0007669"/>
    <property type="project" value="InterPro"/>
</dbReference>
<dbReference type="InterPro" id="IPR006179">
    <property type="entry name" value="5_nucleotidase/apyrase"/>
</dbReference>
<feature type="domain" description="5'-Nucleotidase C-terminal" evidence="6">
    <location>
        <begin position="362"/>
        <end position="500"/>
    </location>
</feature>
<dbReference type="InterPro" id="IPR029052">
    <property type="entry name" value="Metallo-depent_PP-like"/>
</dbReference>
<dbReference type="PRINTS" id="PR01607">
    <property type="entry name" value="APYRASEFAMLY"/>
</dbReference>
<dbReference type="Gene3D" id="3.60.21.10">
    <property type="match status" value="1"/>
</dbReference>
<keyword evidence="3" id="KW-0378">Hydrolase</keyword>
<dbReference type="GO" id="GO:0009166">
    <property type="term" value="P:nucleotide catabolic process"/>
    <property type="evidence" value="ECO:0007669"/>
    <property type="project" value="InterPro"/>
</dbReference>
<keyword evidence="4" id="KW-0812">Transmembrane</keyword>
<name>A0A0B3BTR4_9PSED</name>
<sequence length="641" mass="70607">MRIIGSLLALACLMASLASGAAERRFVVLHTNDWQSRLLGYGPNSEYSPNSLNDDLTVGGVARLATLLHERRAALGEVPLLTLDAGDFSMGTLFHTVAREEGGELRLLGALGYDATTLGNHEFDFRPAGLAQMIAAAERAGDAPNVPILASNIRFSARSADDDALEALQRAGRIQPYRIVEKGGLRFGLFGLMGRDAVEVSPLMAPVTFADPLATARDMVRLLREQERVDVVILLSHMGVSAQPDGSWRGEDVELVEQVPGIDLVIGAHSHSLLREPLRVNDTTLVQVGSEIQYLGELHMTLDAQGRARVAEYRLHAIDDRTPGDPAISQRVAALQQAVSERVLAAHGYAFDQPLARVERTLTRAYDDPVLGNLVTDALRRGAGSDIAFTGNGTLRDELYRGREGVQSVADLFRVAPLGIGEFDDQPGYPLMRVYFTPREIRQILEVLLLAYQMRDSDSYYPRVSGVKFTYNPWRMPFDRVSRIWLGDAERGYRELDPDAPGLISLGATTYVGSFTWLIPELTYGLFEVVPKDAEGRPLAQIRDAVLDRDPDTPGIQEYKEWQAFLDHVAALPARDARGLALLTDQGAAAEQRMLRVASLAPSELFRHAGGLQWTATLLCALLLWLAGWLTWRLWRRVRAG</sequence>
<evidence type="ECO:0000256" key="4">
    <source>
        <dbReference type="SAM" id="Phobius"/>
    </source>
</evidence>
<protein>
    <submittedName>
        <fullName evidence="7">Metallophosphoesterase</fullName>
    </submittedName>
</protein>
<comment type="caution">
    <text evidence="7">The sequence shown here is derived from an EMBL/GenBank/DDBJ whole genome shotgun (WGS) entry which is preliminary data.</text>
</comment>
<keyword evidence="2 3" id="KW-0732">Signal</keyword>
<evidence type="ECO:0000313" key="8">
    <source>
        <dbReference type="Proteomes" id="UP000030980"/>
    </source>
</evidence>
<dbReference type="PANTHER" id="PTHR11575">
    <property type="entry name" value="5'-NUCLEOTIDASE-RELATED"/>
    <property type="match status" value="1"/>
</dbReference>
<evidence type="ECO:0000259" key="6">
    <source>
        <dbReference type="Pfam" id="PF02872"/>
    </source>
</evidence>
<proteinExistence type="inferred from homology"/>
<feature type="transmembrane region" description="Helical" evidence="4">
    <location>
        <begin position="612"/>
        <end position="632"/>
    </location>
</feature>
<accession>A0A0B3BTR4</accession>